<dbReference type="OrthoDB" id="9804315at2"/>
<dbReference type="GO" id="GO:0016301">
    <property type="term" value="F:kinase activity"/>
    <property type="evidence" value="ECO:0007669"/>
    <property type="project" value="UniProtKB-KW"/>
</dbReference>
<keyword evidence="12" id="KW-0418">Kinase</keyword>
<dbReference type="PIRSF" id="PIRSF000194">
    <property type="entry name" value="DHFR"/>
    <property type="match status" value="1"/>
</dbReference>
<feature type="domain" description="DHFR" evidence="11">
    <location>
        <begin position="9"/>
        <end position="171"/>
    </location>
</feature>
<evidence type="ECO:0000313" key="12">
    <source>
        <dbReference type="EMBL" id="OWV32950.1"/>
    </source>
</evidence>
<evidence type="ECO:0000256" key="1">
    <source>
        <dbReference type="ARBA" id="ARBA00004903"/>
    </source>
</evidence>
<sequence>MTIEPYRPELVLVLARAENGVIGRDGWMPWDLPEDLRHFKRLTVGKPCIMGRKTFESFGKPLPGRHNIVMTRQADWCADGVTRVSNFAEAIAAGGLDPRARAPIVAVIGGAEVYRLALPSATRIELTEVHASPEGDTVFDDIRPEDWRETHRERRDGPEGQPDFSFVTLERR</sequence>
<dbReference type="Proteomes" id="UP000198462">
    <property type="component" value="Unassembled WGS sequence"/>
</dbReference>
<dbReference type="CDD" id="cd00209">
    <property type="entry name" value="DHFR"/>
    <property type="match status" value="1"/>
</dbReference>
<dbReference type="InterPro" id="IPR012259">
    <property type="entry name" value="DHFR"/>
</dbReference>
<comment type="similarity">
    <text evidence="2 8 9">Belongs to the dihydrofolate reductase family.</text>
</comment>
<gene>
    <name evidence="12" type="ORF">B5C34_05410</name>
</gene>
<evidence type="ECO:0000256" key="6">
    <source>
        <dbReference type="ARBA" id="ARBA00023002"/>
    </source>
</evidence>
<dbReference type="EMBL" id="NFZT01000001">
    <property type="protein sequence ID" value="OWV32950.1"/>
    <property type="molecule type" value="Genomic_DNA"/>
</dbReference>
<evidence type="ECO:0000256" key="3">
    <source>
        <dbReference type="ARBA" id="ARBA00012856"/>
    </source>
</evidence>
<proteinExistence type="inferred from homology"/>
<dbReference type="RefSeq" id="WP_088711739.1">
    <property type="nucleotide sequence ID" value="NZ_NFZT01000001.1"/>
</dbReference>
<dbReference type="PANTHER" id="PTHR48069:SF3">
    <property type="entry name" value="DIHYDROFOLATE REDUCTASE"/>
    <property type="match status" value="1"/>
</dbReference>
<dbReference type="AlphaFoldDB" id="A0A219B3L9"/>
<dbReference type="SUPFAM" id="SSF53597">
    <property type="entry name" value="Dihydrofolate reductase-like"/>
    <property type="match status" value="1"/>
</dbReference>
<name>A0A219B3L9_9SPHN</name>
<evidence type="ECO:0000259" key="11">
    <source>
        <dbReference type="PROSITE" id="PS51330"/>
    </source>
</evidence>
<evidence type="ECO:0000256" key="10">
    <source>
        <dbReference type="SAM" id="MobiDB-lite"/>
    </source>
</evidence>
<dbReference type="PROSITE" id="PS00075">
    <property type="entry name" value="DHFR_1"/>
    <property type="match status" value="1"/>
</dbReference>
<dbReference type="GO" id="GO:0046452">
    <property type="term" value="P:dihydrofolate metabolic process"/>
    <property type="evidence" value="ECO:0007669"/>
    <property type="project" value="TreeGrafter"/>
</dbReference>
<feature type="region of interest" description="Disordered" evidence="10">
    <location>
        <begin position="135"/>
        <end position="172"/>
    </location>
</feature>
<evidence type="ECO:0000256" key="5">
    <source>
        <dbReference type="ARBA" id="ARBA00022857"/>
    </source>
</evidence>
<evidence type="ECO:0000256" key="9">
    <source>
        <dbReference type="RuleBase" id="RU004474"/>
    </source>
</evidence>
<dbReference type="UniPathway" id="UPA00077">
    <property type="reaction ID" value="UER00158"/>
</dbReference>
<evidence type="ECO:0000313" key="13">
    <source>
        <dbReference type="Proteomes" id="UP000198462"/>
    </source>
</evidence>
<dbReference type="InterPro" id="IPR024072">
    <property type="entry name" value="DHFR-like_dom_sf"/>
</dbReference>
<comment type="catalytic activity">
    <reaction evidence="8">
        <text>(6S)-5,6,7,8-tetrahydrofolate + NADP(+) = 7,8-dihydrofolate + NADPH + H(+)</text>
        <dbReference type="Rhea" id="RHEA:15009"/>
        <dbReference type="ChEBI" id="CHEBI:15378"/>
        <dbReference type="ChEBI" id="CHEBI:57451"/>
        <dbReference type="ChEBI" id="CHEBI:57453"/>
        <dbReference type="ChEBI" id="CHEBI:57783"/>
        <dbReference type="ChEBI" id="CHEBI:58349"/>
        <dbReference type="EC" id="1.5.1.3"/>
    </reaction>
</comment>
<dbReference type="PROSITE" id="PS51330">
    <property type="entry name" value="DHFR_2"/>
    <property type="match status" value="1"/>
</dbReference>
<dbReference type="GO" id="GO:0004146">
    <property type="term" value="F:dihydrofolate reductase activity"/>
    <property type="evidence" value="ECO:0007669"/>
    <property type="project" value="UniProtKB-EC"/>
</dbReference>
<protein>
    <recommendedName>
        <fullName evidence="3 8">Dihydrofolate reductase</fullName>
        <ecNumber evidence="3 8">1.5.1.3</ecNumber>
    </recommendedName>
</protein>
<dbReference type="EC" id="1.5.1.3" evidence="3 8"/>
<dbReference type="GO" id="GO:0046655">
    <property type="term" value="P:folic acid metabolic process"/>
    <property type="evidence" value="ECO:0007669"/>
    <property type="project" value="TreeGrafter"/>
</dbReference>
<evidence type="ECO:0000256" key="4">
    <source>
        <dbReference type="ARBA" id="ARBA00022563"/>
    </source>
</evidence>
<dbReference type="GO" id="GO:0006730">
    <property type="term" value="P:one-carbon metabolic process"/>
    <property type="evidence" value="ECO:0007669"/>
    <property type="project" value="UniProtKB-KW"/>
</dbReference>
<feature type="compositionally biased region" description="Basic and acidic residues" evidence="10">
    <location>
        <begin position="140"/>
        <end position="158"/>
    </location>
</feature>
<keyword evidence="12" id="KW-0808">Transferase</keyword>
<dbReference type="InterPro" id="IPR017925">
    <property type="entry name" value="DHFR_CS"/>
</dbReference>
<dbReference type="GO" id="GO:0005829">
    <property type="term" value="C:cytosol"/>
    <property type="evidence" value="ECO:0007669"/>
    <property type="project" value="TreeGrafter"/>
</dbReference>
<dbReference type="PANTHER" id="PTHR48069">
    <property type="entry name" value="DIHYDROFOLATE REDUCTASE"/>
    <property type="match status" value="1"/>
</dbReference>
<dbReference type="GO" id="GO:0070401">
    <property type="term" value="F:NADP+ binding"/>
    <property type="evidence" value="ECO:0007669"/>
    <property type="project" value="UniProtKB-ARBA"/>
</dbReference>
<evidence type="ECO:0000256" key="8">
    <source>
        <dbReference type="PIRNR" id="PIRNR000194"/>
    </source>
</evidence>
<evidence type="ECO:0000256" key="7">
    <source>
        <dbReference type="ARBA" id="ARBA00025067"/>
    </source>
</evidence>
<dbReference type="InterPro" id="IPR001796">
    <property type="entry name" value="DHFR_dom"/>
</dbReference>
<evidence type="ECO:0000256" key="2">
    <source>
        <dbReference type="ARBA" id="ARBA00009539"/>
    </source>
</evidence>
<keyword evidence="13" id="KW-1185">Reference proteome</keyword>
<dbReference type="PRINTS" id="PR00070">
    <property type="entry name" value="DHFR"/>
</dbReference>
<accession>A0A219B3L9</accession>
<reference evidence="13" key="1">
    <citation type="submission" date="2017-05" db="EMBL/GenBank/DDBJ databases">
        <authorList>
            <person name="Lin X."/>
        </authorList>
    </citation>
    <scope>NUCLEOTIDE SEQUENCE [LARGE SCALE GENOMIC DNA]</scope>
    <source>
        <strain evidence="13">JLT2012</strain>
    </source>
</reference>
<dbReference type="FunFam" id="3.40.430.10:FF:000001">
    <property type="entry name" value="Dihydrofolate reductase"/>
    <property type="match status" value="1"/>
</dbReference>
<dbReference type="Gene3D" id="3.40.430.10">
    <property type="entry name" value="Dihydrofolate Reductase, subunit A"/>
    <property type="match status" value="1"/>
</dbReference>
<dbReference type="Pfam" id="PF00186">
    <property type="entry name" value="DHFR_1"/>
    <property type="match status" value="1"/>
</dbReference>
<keyword evidence="5 8" id="KW-0521">NADP</keyword>
<comment type="pathway">
    <text evidence="1 8">Cofactor biosynthesis; tetrahydrofolate biosynthesis; 5,6,7,8-tetrahydrofolate from 7,8-dihydrofolate: step 1/1.</text>
</comment>
<comment type="caution">
    <text evidence="12">The sequence shown here is derived from an EMBL/GenBank/DDBJ whole genome shotgun (WGS) entry which is preliminary data.</text>
</comment>
<comment type="function">
    <text evidence="7 8">Key enzyme in folate metabolism. Catalyzes an essential reaction for de novo glycine and purine synthesis, and for DNA precursor synthesis.</text>
</comment>
<dbReference type="GO" id="GO:0046654">
    <property type="term" value="P:tetrahydrofolate biosynthetic process"/>
    <property type="evidence" value="ECO:0007669"/>
    <property type="project" value="UniProtKB-UniPathway"/>
</dbReference>
<keyword evidence="6 8" id="KW-0560">Oxidoreductase</keyword>
<keyword evidence="4 8" id="KW-0554">One-carbon metabolism</keyword>
<organism evidence="12 13">
    <name type="scientific">Pacificimonas flava</name>
    <dbReference type="NCBI Taxonomy" id="1234595"/>
    <lineage>
        <taxon>Bacteria</taxon>
        <taxon>Pseudomonadati</taxon>
        <taxon>Pseudomonadota</taxon>
        <taxon>Alphaproteobacteria</taxon>
        <taxon>Sphingomonadales</taxon>
        <taxon>Sphingosinicellaceae</taxon>
        <taxon>Pacificimonas</taxon>
    </lineage>
</organism>